<protein>
    <submittedName>
        <fullName evidence="3">Uncharacterized protein</fullName>
    </submittedName>
</protein>
<organism evidence="3 4">
    <name type="scientific">Lacticaseibacillus pabuli</name>
    <dbReference type="NCBI Taxonomy" id="3025672"/>
    <lineage>
        <taxon>Bacteria</taxon>
        <taxon>Bacillati</taxon>
        <taxon>Bacillota</taxon>
        <taxon>Bacilli</taxon>
        <taxon>Lactobacillales</taxon>
        <taxon>Lactobacillaceae</taxon>
        <taxon>Lacticaseibacillus</taxon>
    </lineage>
</organism>
<name>A0ABY7WNV8_9LACO</name>
<accession>A0ABY7WNV8</accession>
<dbReference type="Proteomes" id="UP001220377">
    <property type="component" value="Chromosome"/>
</dbReference>
<keyword evidence="4" id="KW-1185">Reference proteome</keyword>
<feature type="compositionally biased region" description="Polar residues" evidence="1">
    <location>
        <begin position="49"/>
        <end position="62"/>
    </location>
</feature>
<feature type="region of interest" description="Disordered" evidence="1">
    <location>
        <begin position="49"/>
        <end position="94"/>
    </location>
</feature>
<proteinExistence type="predicted"/>
<sequence length="94" mass="10673">MRNDNAMQRGGSALVTALALLIVVSVICIGVVTQFARWRHDYELETVQTEQRMVQSPKTIQNTKEDAQSRQNGDLVPEKEKYNHKSQLNENKSS</sequence>
<reference evidence="3 4" key="1">
    <citation type="submission" date="2023-02" db="EMBL/GenBank/DDBJ databases">
        <title>Genome sequence of Lacticaseibacillus sp. KACC 23028.</title>
        <authorList>
            <person name="Kim S."/>
            <person name="Heo J."/>
            <person name="Kwon S.-W."/>
        </authorList>
    </citation>
    <scope>NUCLEOTIDE SEQUENCE [LARGE SCALE GENOMIC DNA]</scope>
    <source>
        <strain evidence="3 4">KACC 23028</strain>
    </source>
</reference>
<keyword evidence="2" id="KW-0812">Transmembrane</keyword>
<gene>
    <name evidence="3" type="ORF">PQ472_08030</name>
</gene>
<dbReference type="EMBL" id="CP117884">
    <property type="protein sequence ID" value="WDF81873.1"/>
    <property type="molecule type" value="Genomic_DNA"/>
</dbReference>
<keyword evidence="2" id="KW-0472">Membrane</keyword>
<keyword evidence="2" id="KW-1133">Transmembrane helix</keyword>
<evidence type="ECO:0000256" key="2">
    <source>
        <dbReference type="SAM" id="Phobius"/>
    </source>
</evidence>
<dbReference type="RefSeq" id="WP_274258932.1">
    <property type="nucleotide sequence ID" value="NZ_CP117884.1"/>
</dbReference>
<evidence type="ECO:0000313" key="4">
    <source>
        <dbReference type="Proteomes" id="UP001220377"/>
    </source>
</evidence>
<feature type="compositionally biased region" description="Polar residues" evidence="1">
    <location>
        <begin position="85"/>
        <end position="94"/>
    </location>
</feature>
<feature type="transmembrane region" description="Helical" evidence="2">
    <location>
        <begin position="12"/>
        <end position="32"/>
    </location>
</feature>
<evidence type="ECO:0000313" key="3">
    <source>
        <dbReference type="EMBL" id="WDF81873.1"/>
    </source>
</evidence>
<evidence type="ECO:0000256" key="1">
    <source>
        <dbReference type="SAM" id="MobiDB-lite"/>
    </source>
</evidence>